<feature type="transmembrane region" description="Helical" evidence="1">
    <location>
        <begin position="40"/>
        <end position="60"/>
    </location>
</feature>
<evidence type="ECO:0000313" key="2">
    <source>
        <dbReference type="EMBL" id="MFD1567827.1"/>
    </source>
</evidence>
<dbReference type="AlphaFoldDB" id="A0ABD6BT82"/>
<keyword evidence="1" id="KW-0812">Transmembrane</keyword>
<dbReference type="Proteomes" id="UP001597139">
    <property type="component" value="Unassembled WGS sequence"/>
</dbReference>
<dbReference type="RefSeq" id="WP_267647006.1">
    <property type="nucleotide sequence ID" value="NZ_JANHGR010000001.1"/>
</dbReference>
<proteinExistence type="predicted"/>
<dbReference type="EMBL" id="JBHUCZ010000009">
    <property type="protein sequence ID" value="MFD1567827.1"/>
    <property type="molecule type" value="Genomic_DNA"/>
</dbReference>
<keyword evidence="1" id="KW-0472">Membrane</keyword>
<reference evidence="2 3" key="1">
    <citation type="journal article" date="2019" name="Int. J. Syst. Evol. Microbiol.">
        <title>The Global Catalogue of Microorganisms (GCM) 10K type strain sequencing project: providing services to taxonomists for standard genome sequencing and annotation.</title>
        <authorList>
            <consortium name="The Broad Institute Genomics Platform"/>
            <consortium name="The Broad Institute Genome Sequencing Center for Infectious Disease"/>
            <person name="Wu L."/>
            <person name="Ma J."/>
        </authorList>
    </citation>
    <scope>NUCLEOTIDE SEQUENCE [LARGE SCALE GENOMIC DNA]</scope>
    <source>
        <strain evidence="2 3">CGMCC 1.12859</strain>
    </source>
</reference>
<keyword evidence="1" id="KW-1133">Transmembrane helix</keyword>
<gene>
    <name evidence="2" type="ORF">ACFSAU_10005</name>
</gene>
<name>A0ABD6BT82_9EURY</name>
<protein>
    <submittedName>
        <fullName evidence="2">Uncharacterized protein</fullName>
    </submittedName>
</protein>
<feature type="transmembrane region" description="Helical" evidence="1">
    <location>
        <begin position="16"/>
        <end position="34"/>
    </location>
</feature>
<keyword evidence="3" id="KW-1185">Reference proteome</keyword>
<comment type="caution">
    <text evidence="2">The sequence shown here is derived from an EMBL/GenBank/DDBJ whole genome shotgun (WGS) entry which is preliminary data.</text>
</comment>
<dbReference type="InterPro" id="IPR058293">
    <property type="entry name" value="DUF7987"/>
</dbReference>
<sequence length="62" mass="6606">MSEAENQLASSREIKVRLAFAGVAAILGVGLATFTDVSQWLAFGTVIVLGIIVPRALLYLED</sequence>
<evidence type="ECO:0000256" key="1">
    <source>
        <dbReference type="SAM" id="Phobius"/>
    </source>
</evidence>
<dbReference type="Pfam" id="PF25949">
    <property type="entry name" value="DUF7987"/>
    <property type="match status" value="1"/>
</dbReference>
<evidence type="ECO:0000313" key="3">
    <source>
        <dbReference type="Proteomes" id="UP001597139"/>
    </source>
</evidence>
<organism evidence="2 3">
    <name type="scientific">Halolamina litorea</name>
    <dbReference type="NCBI Taxonomy" id="1515593"/>
    <lineage>
        <taxon>Archaea</taxon>
        <taxon>Methanobacteriati</taxon>
        <taxon>Methanobacteriota</taxon>
        <taxon>Stenosarchaea group</taxon>
        <taxon>Halobacteria</taxon>
        <taxon>Halobacteriales</taxon>
        <taxon>Haloferacaceae</taxon>
    </lineage>
</organism>
<accession>A0ABD6BT82</accession>